<dbReference type="EMBL" id="NWUX01000006">
    <property type="protein sequence ID" value="PCF95922.1"/>
    <property type="molecule type" value="Genomic_DNA"/>
</dbReference>
<dbReference type="AlphaFoldDB" id="A0A2A4HLZ2"/>
<dbReference type="FunFam" id="1.10.10.10:FF:000001">
    <property type="entry name" value="LysR family transcriptional regulator"/>
    <property type="match status" value="1"/>
</dbReference>
<name>A0A2A4HLZ2_9GAMM</name>
<dbReference type="Gene3D" id="1.10.10.10">
    <property type="entry name" value="Winged helix-like DNA-binding domain superfamily/Winged helix DNA-binding domain"/>
    <property type="match status" value="1"/>
</dbReference>
<dbReference type="FunFam" id="3.40.190.290:FF:000001">
    <property type="entry name" value="Transcriptional regulator, LysR family"/>
    <property type="match status" value="1"/>
</dbReference>
<dbReference type="GO" id="GO:0003700">
    <property type="term" value="F:DNA-binding transcription factor activity"/>
    <property type="evidence" value="ECO:0007669"/>
    <property type="project" value="InterPro"/>
</dbReference>
<dbReference type="InterPro" id="IPR000847">
    <property type="entry name" value="LysR_HTH_N"/>
</dbReference>
<accession>A0A2A4HLZ2</accession>
<evidence type="ECO:0000256" key="1">
    <source>
        <dbReference type="ARBA" id="ARBA00009437"/>
    </source>
</evidence>
<dbReference type="RefSeq" id="WP_096651278.1">
    <property type="nucleotide sequence ID" value="NZ_NWUX01000006.1"/>
</dbReference>
<evidence type="ECO:0000256" key="3">
    <source>
        <dbReference type="ARBA" id="ARBA00023125"/>
    </source>
</evidence>
<dbReference type="InterPro" id="IPR005119">
    <property type="entry name" value="LysR_subst-bd"/>
</dbReference>
<keyword evidence="7" id="KW-1185">Reference proteome</keyword>
<sequence length="309" mass="34434">MDNSIRLLALRLFVRVAMTGSFADAARYYDLPASSVSRHIAGLERTLGQRLLYRHTRAVRLTDAGEHYFRDVQRVLDSLDLATEQVVGGAKRPQGVLRINAPVAFGRRHIAPLLASFQDEHPAVEIELTLSDAFIDPVQEGADLVIRVGVLSDSSLVARKLATQHFVACASPVYLKRHGEPHHPDELSEHNCLVYKGTRGVQSWYFQESESDQAQRYPVKGNLYSNNAECLVEAALQGQGIVLFPTWLVFDALRDGGLVPILKSYQALGEAAREGIHVIYPENRLRSSKVAAFLEHLFLAVGDLPYWDH</sequence>
<dbReference type="InterPro" id="IPR036390">
    <property type="entry name" value="WH_DNA-bd_sf"/>
</dbReference>
<dbReference type="PANTHER" id="PTHR30537:SF5">
    <property type="entry name" value="HTH-TYPE TRANSCRIPTIONAL ACTIVATOR TTDR-RELATED"/>
    <property type="match status" value="1"/>
</dbReference>
<dbReference type="GO" id="GO:0003677">
    <property type="term" value="F:DNA binding"/>
    <property type="evidence" value="ECO:0007669"/>
    <property type="project" value="UniProtKB-KW"/>
</dbReference>
<dbReference type="PANTHER" id="PTHR30537">
    <property type="entry name" value="HTH-TYPE TRANSCRIPTIONAL REGULATOR"/>
    <property type="match status" value="1"/>
</dbReference>
<dbReference type="SUPFAM" id="SSF53850">
    <property type="entry name" value="Periplasmic binding protein-like II"/>
    <property type="match status" value="1"/>
</dbReference>
<organism evidence="6 7">
    <name type="scientific">Vreelandella nigrificans</name>
    <dbReference type="NCBI Taxonomy" id="2042704"/>
    <lineage>
        <taxon>Bacteria</taxon>
        <taxon>Pseudomonadati</taxon>
        <taxon>Pseudomonadota</taxon>
        <taxon>Gammaproteobacteria</taxon>
        <taxon>Oceanospirillales</taxon>
        <taxon>Halomonadaceae</taxon>
        <taxon>Vreelandella</taxon>
    </lineage>
</organism>
<evidence type="ECO:0000313" key="6">
    <source>
        <dbReference type="EMBL" id="PCF95922.1"/>
    </source>
</evidence>
<dbReference type="Pfam" id="PF00126">
    <property type="entry name" value="HTH_1"/>
    <property type="match status" value="1"/>
</dbReference>
<evidence type="ECO:0000256" key="2">
    <source>
        <dbReference type="ARBA" id="ARBA00023015"/>
    </source>
</evidence>
<dbReference type="InterPro" id="IPR058163">
    <property type="entry name" value="LysR-type_TF_proteobact-type"/>
</dbReference>
<keyword evidence="4" id="KW-0804">Transcription</keyword>
<dbReference type="PROSITE" id="PS50931">
    <property type="entry name" value="HTH_LYSR"/>
    <property type="match status" value="1"/>
</dbReference>
<evidence type="ECO:0000256" key="4">
    <source>
        <dbReference type="ARBA" id="ARBA00023163"/>
    </source>
</evidence>
<protein>
    <submittedName>
        <fullName evidence="6">LysR family transcriptional regulator</fullName>
    </submittedName>
</protein>
<dbReference type="Pfam" id="PF03466">
    <property type="entry name" value="LysR_substrate"/>
    <property type="match status" value="1"/>
</dbReference>
<reference evidence="7" key="1">
    <citation type="submission" date="2017-09" db="EMBL/GenBank/DDBJ databases">
        <authorList>
            <person name="Cho G.-S."/>
            <person name="Oguntoyinbo F.A."/>
            <person name="Cnockaert M."/>
            <person name="Kabisch J."/>
            <person name="Neve H."/>
            <person name="Bockelmann W."/>
            <person name="Wenning M."/>
            <person name="Franz C.M."/>
            <person name="Vandamme P."/>
        </authorList>
    </citation>
    <scope>NUCLEOTIDE SEQUENCE [LARGE SCALE GENOMIC DNA]</scope>
    <source>
        <strain evidence="7">MBT G8648</strain>
    </source>
</reference>
<dbReference type="Proteomes" id="UP000218677">
    <property type="component" value="Unassembled WGS sequence"/>
</dbReference>
<dbReference type="CDD" id="cd08422">
    <property type="entry name" value="PBP2_CrgA_like"/>
    <property type="match status" value="1"/>
</dbReference>
<evidence type="ECO:0000313" key="7">
    <source>
        <dbReference type="Proteomes" id="UP000218677"/>
    </source>
</evidence>
<proteinExistence type="inferred from homology"/>
<dbReference type="InterPro" id="IPR036388">
    <property type="entry name" value="WH-like_DNA-bd_sf"/>
</dbReference>
<feature type="domain" description="HTH lysR-type" evidence="5">
    <location>
        <begin position="5"/>
        <end position="62"/>
    </location>
</feature>
<dbReference type="SUPFAM" id="SSF46785">
    <property type="entry name" value="Winged helix' DNA-binding domain"/>
    <property type="match status" value="1"/>
</dbReference>
<comment type="similarity">
    <text evidence="1">Belongs to the LysR transcriptional regulatory family.</text>
</comment>
<dbReference type="OrthoDB" id="9815676at2"/>
<dbReference type="Gene3D" id="3.40.190.290">
    <property type="match status" value="1"/>
</dbReference>
<gene>
    <name evidence="6" type="ORF">CPA45_09285</name>
</gene>
<keyword evidence="2" id="KW-0805">Transcription regulation</keyword>
<keyword evidence="3" id="KW-0238">DNA-binding</keyword>
<comment type="caution">
    <text evidence="6">The sequence shown here is derived from an EMBL/GenBank/DDBJ whole genome shotgun (WGS) entry which is preliminary data.</text>
</comment>
<evidence type="ECO:0000259" key="5">
    <source>
        <dbReference type="PROSITE" id="PS50931"/>
    </source>
</evidence>